<evidence type="ECO:0000256" key="2">
    <source>
        <dbReference type="ARBA" id="ARBA00022448"/>
    </source>
</evidence>
<evidence type="ECO:0000256" key="5">
    <source>
        <dbReference type="ARBA" id="ARBA00022989"/>
    </source>
</evidence>
<feature type="transmembrane region" description="Helical" evidence="7">
    <location>
        <begin position="227"/>
        <end position="252"/>
    </location>
</feature>
<evidence type="ECO:0000256" key="1">
    <source>
        <dbReference type="ARBA" id="ARBA00004651"/>
    </source>
</evidence>
<dbReference type="Pfam" id="PF00528">
    <property type="entry name" value="BPD_transp_1"/>
    <property type="match status" value="1"/>
</dbReference>
<comment type="similarity">
    <text evidence="7">Belongs to the binding-protein-dependent transport system permease family.</text>
</comment>
<name>A0ABX6BC13_9ACTN</name>
<evidence type="ECO:0000259" key="9">
    <source>
        <dbReference type="PROSITE" id="PS50928"/>
    </source>
</evidence>
<dbReference type="RefSeq" id="WP_062758157.1">
    <property type="nucleotide sequence ID" value="NZ_CP023693.1"/>
</dbReference>
<feature type="region of interest" description="Disordered" evidence="8">
    <location>
        <begin position="1"/>
        <end position="38"/>
    </location>
</feature>
<keyword evidence="11" id="KW-1185">Reference proteome</keyword>
<evidence type="ECO:0000256" key="7">
    <source>
        <dbReference type="RuleBase" id="RU363032"/>
    </source>
</evidence>
<feature type="compositionally biased region" description="Low complexity" evidence="8">
    <location>
        <begin position="1"/>
        <end position="33"/>
    </location>
</feature>
<gene>
    <name evidence="10" type="ORF">CP977_05580</name>
</gene>
<evidence type="ECO:0000313" key="10">
    <source>
        <dbReference type="EMBL" id="QEV31695.1"/>
    </source>
</evidence>
<feature type="transmembrane region" description="Helical" evidence="7">
    <location>
        <begin position="145"/>
        <end position="166"/>
    </location>
</feature>
<organism evidence="10 11">
    <name type="scientific">Streptomyces cinereoruber</name>
    <dbReference type="NCBI Taxonomy" id="67260"/>
    <lineage>
        <taxon>Bacteria</taxon>
        <taxon>Bacillati</taxon>
        <taxon>Actinomycetota</taxon>
        <taxon>Actinomycetes</taxon>
        <taxon>Kitasatosporales</taxon>
        <taxon>Streptomycetaceae</taxon>
        <taxon>Streptomyces</taxon>
    </lineage>
</organism>
<feature type="transmembrane region" description="Helical" evidence="7">
    <location>
        <begin position="172"/>
        <end position="188"/>
    </location>
</feature>
<comment type="subcellular location">
    <subcellularLocation>
        <location evidence="1 7">Cell membrane</location>
        <topology evidence="1 7">Multi-pass membrane protein</topology>
    </subcellularLocation>
</comment>
<dbReference type="InterPro" id="IPR050366">
    <property type="entry name" value="BP-dependent_transpt_permease"/>
</dbReference>
<dbReference type="Proteomes" id="UP000326029">
    <property type="component" value="Chromosome"/>
</dbReference>
<keyword evidence="4 7" id="KW-0812">Transmembrane</keyword>
<evidence type="ECO:0000256" key="6">
    <source>
        <dbReference type="ARBA" id="ARBA00023136"/>
    </source>
</evidence>
<dbReference type="PROSITE" id="PS50928">
    <property type="entry name" value="ABC_TM1"/>
    <property type="match status" value="1"/>
</dbReference>
<dbReference type="CDD" id="cd06261">
    <property type="entry name" value="TM_PBP2"/>
    <property type="match status" value="1"/>
</dbReference>
<protein>
    <submittedName>
        <fullName evidence="10">ABC transporter permease</fullName>
    </submittedName>
</protein>
<dbReference type="InterPro" id="IPR000515">
    <property type="entry name" value="MetI-like"/>
</dbReference>
<accession>A0ABX6BC13</accession>
<proteinExistence type="inferred from homology"/>
<evidence type="ECO:0000256" key="4">
    <source>
        <dbReference type="ARBA" id="ARBA00022692"/>
    </source>
</evidence>
<keyword evidence="2 7" id="KW-0813">Transport</keyword>
<evidence type="ECO:0000256" key="8">
    <source>
        <dbReference type="SAM" id="MobiDB-lite"/>
    </source>
</evidence>
<dbReference type="EMBL" id="CP023693">
    <property type="protein sequence ID" value="QEV31695.1"/>
    <property type="molecule type" value="Genomic_DNA"/>
</dbReference>
<dbReference type="InterPro" id="IPR035906">
    <property type="entry name" value="MetI-like_sf"/>
</dbReference>
<reference evidence="10 11" key="1">
    <citation type="submission" date="2017-09" db="EMBL/GenBank/DDBJ databases">
        <authorList>
            <person name="Lee N."/>
            <person name="Cho B.-K."/>
        </authorList>
    </citation>
    <scope>NUCLEOTIDE SEQUENCE [LARGE SCALE GENOMIC DNA]</scope>
    <source>
        <strain evidence="10 11">ATCC 19740</strain>
    </source>
</reference>
<evidence type="ECO:0000313" key="11">
    <source>
        <dbReference type="Proteomes" id="UP000326029"/>
    </source>
</evidence>
<dbReference type="Gene3D" id="1.10.3720.10">
    <property type="entry name" value="MetI-like"/>
    <property type="match status" value="1"/>
</dbReference>
<sequence length="310" mass="31030">MTASASASAPTSAPGAAAGADGTPAGPPGDAAALPRREPRGFRPGVALAAVTLLAVVAAAVAPDLVAPRQPDLIDPVDALAGPGSGHWLGTDQLGRDVFSRIVHGARTSLVIGFGATALAVVGGSLLGVFAATAGRAVDQVLMRATDILMAFPGLMLSLVVVAVLGPGTGNATLAIGASLLPGFVRLARGQALAIRGSDYVQAALVMGRGRASILFRHLLPNALPPLLVLATVNVGGAVVAGSTLSFLGLGPQPPSPEWGAMLAEGRDHLDTAWAAAVFPGLAITVTVVSVTVVGRALQRRFDRRDGREA</sequence>
<evidence type="ECO:0000256" key="3">
    <source>
        <dbReference type="ARBA" id="ARBA00022475"/>
    </source>
</evidence>
<dbReference type="GeneID" id="95453239"/>
<dbReference type="PANTHER" id="PTHR43386:SF25">
    <property type="entry name" value="PEPTIDE ABC TRANSPORTER PERMEASE PROTEIN"/>
    <property type="match status" value="1"/>
</dbReference>
<feature type="domain" description="ABC transmembrane type-1" evidence="9">
    <location>
        <begin position="106"/>
        <end position="295"/>
    </location>
</feature>
<feature type="transmembrane region" description="Helical" evidence="7">
    <location>
        <begin position="110"/>
        <end position="133"/>
    </location>
</feature>
<keyword evidence="6 7" id="KW-0472">Membrane</keyword>
<keyword evidence="5 7" id="KW-1133">Transmembrane helix</keyword>
<dbReference type="PANTHER" id="PTHR43386">
    <property type="entry name" value="OLIGOPEPTIDE TRANSPORT SYSTEM PERMEASE PROTEIN APPC"/>
    <property type="match status" value="1"/>
</dbReference>
<feature type="transmembrane region" description="Helical" evidence="7">
    <location>
        <begin position="272"/>
        <end position="298"/>
    </location>
</feature>
<keyword evidence="3" id="KW-1003">Cell membrane</keyword>
<feature type="transmembrane region" description="Helical" evidence="7">
    <location>
        <begin position="45"/>
        <end position="62"/>
    </location>
</feature>
<dbReference type="SUPFAM" id="SSF161098">
    <property type="entry name" value="MetI-like"/>
    <property type="match status" value="1"/>
</dbReference>